<dbReference type="Proteomes" id="UP000218896">
    <property type="component" value="Unassembled WGS sequence"/>
</dbReference>
<dbReference type="InterPro" id="IPR006260">
    <property type="entry name" value="TonB/TolA_C"/>
</dbReference>
<sequence>MGRLLAALAVGAAVTFTVFFLMQQLIASGTTALDEDSERYTVDFVRVQEQDQVKEKEREKPEPPEPPEEPPEPETPQQTQQQASTGGGSLNISDVAMDSGLDIGAGISGGGDSEYLPIVKVEPNYPQRALRRGIEGYVVVEFTVTKRGNVENPRVVEADPQGVFDEAAKEAAKKFKYRPKTVNGEAVEVAGVRNIIRFEMEDGR</sequence>
<keyword evidence="14" id="KW-1185">Reference proteome</keyword>
<keyword evidence="4 10" id="KW-1003">Cell membrane</keyword>
<keyword evidence="8" id="KW-1133">Transmembrane helix</keyword>
<evidence type="ECO:0000256" key="10">
    <source>
        <dbReference type="RuleBase" id="RU362123"/>
    </source>
</evidence>
<comment type="caution">
    <text evidence="13">The sequence shown here is derived from an EMBL/GenBank/DDBJ whole genome shotgun (WGS) entry which is preliminary data.</text>
</comment>
<accession>A0A2A2F295</accession>
<evidence type="ECO:0000256" key="8">
    <source>
        <dbReference type="ARBA" id="ARBA00022989"/>
    </source>
</evidence>
<dbReference type="GO" id="GO:0005886">
    <property type="term" value="C:plasma membrane"/>
    <property type="evidence" value="ECO:0007669"/>
    <property type="project" value="UniProtKB-SubCell"/>
</dbReference>
<dbReference type="NCBIfam" id="TIGR01352">
    <property type="entry name" value="tonB_Cterm"/>
    <property type="match status" value="1"/>
</dbReference>
<dbReference type="GO" id="GO:0015031">
    <property type="term" value="P:protein transport"/>
    <property type="evidence" value="ECO:0007669"/>
    <property type="project" value="UniProtKB-UniRule"/>
</dbReference>
<comment type="subcellular location">
    <subcellularLocation>
        <location evidence="1 10">Cell inner membrane</location>
        <topology evidence="1 10">Single-pass membrane protein</topology>
        <orientation evidence="1 10">Periplasmic side</orientation>
    </subcellularLocation>
</comment>
<evidence type="ECO:0000256" key="6">
    <source>
        <dbReference type="ARBA" id="ARBA00022692"/>
    </source>
</evidence>
<evidence type="ECO:0000256" key="5">
    <source>
        <dbReference type="ARBA" id="ARBA00022519"/>
    </source>
</evidence>
<evidence type="ECO:0000256" key="3">
    <source>
        <dbReference type="ARBA" id="ARBA00022448"/>
    </source>
</evidence>
<keyword evidence="6" id="KW-0812">Transmembrane</keyword>
<keyword evidence="7 10" id="KW-0653">Protein transport</keyword>
<evidence type="ECO:0000256" key="11">
    <source>
        <dbReference type="SAM" id="MobiDB-lite"/>
    </source>
</evidence>
<dbReference type="GO" id="GO:0055085">
    <property type="term" value="P:transmembrane transport"/>
    <property type="evidence" value="ECO:0007669"/>
    <property type="project" value="InterPro"/>
</dbReference>
<evidence type="ECO:0000313" key="14">
    <source>
        <dbReference type="Proteomes" id="UP000218896"/>
    </source>
</evidence>
<dbReference type="InterPro" id="IPR037682">
    <property type="entry name" value="TonB_C"/>
</dbReference>
<feature type="compositionally biased region" description="Basic and acidic residues" evidence="11">
    <location>
        <begin position="46"/>
        <end position="63"/>
    </location>
</feature>
<evidence type="ECO:0000256" key="1">
    <source>
        <dbReference type="ARBA" id="ARBA00004383"/>
    </source>
</evidence>
<name>A0A2A2F295_9GAMM</name>
<dbReference type="GO" id="GO:0031992">
    <property type="term" value="F:energy transducer activity"/>
    <property type="evidence" value="ECO:0007669"/>
    <property type="project" value="InterPro"/>
</dbReference>
<evidence type="ECO:0000256" key="4">
    <source>
        <dbReference type="ARBA" id="ARBA00022475"/>
    </source>
</evidence>
<proteinExistence type="inferred from homology"/>
<feature type="region of interest" description="Disordered" evidence="11">
    <location>
        <begin position="46"/>
        <end position="95"/>
    </location>
</feature>
<dbReference type="PROSITE" id="PS52015">
    <property type="entry name" value="TONB_CTD"/>
    <property type="match status" value="1"/>
</dbReference>
<evidence type="ECO:0000259" key="12">
    <source>
        <dbReference type="PROSITE" id="PS52015"/>
    </source>
</evidence>
<evidence type="ECO:0000256" key="9">
    <source>
        <dbReference type="ARBA" id="ARBA00023136"/>
    </source>
</evidence>
<feature type="domain" description="TonB C-terminal" evidence="12">
    <location>
        <begin position="110"/>
        <end position="204"/>
    </location>
</feature>
<protein>
    <recommendedName>
        <fullName evidence="10">Protein TonB</fullName>
    </recommendedName>
</protein>
<keyword evidence="9" id="KW-0472">Membrane</keyword>
<dbReference type="PANTHER" id="PTHR33446">
    <property type="entry name" value="PROTEIN TONB-RELATED"/>
    <property type="match status" value="1"/>
</dbReference>
<dbReference type="InterPro" id="IPR003538">
    <property type="entry name" value="TonB"/>
</dbReference>
<dbReference type="PRINTS" id="PR01374">
    <property type="entry name" value="TONBPROTEIN"/>
</dbReference>
<dbReference type="EMBL" id="NSKD01000006">
    <property type="protein sequence ID" value="PAU79731.1"/>
    <property type="molecule type" value="Genomic_DNA"/>
</dbReference>
<dbReference type="Gene3D" id="3.30.1150.10">
    <property type="match status" value="1"/>
</dbReference>
<comment type="similarity">
    <text evidence="2 10">Belongs to the TonB family.</text>
</comment>
<keyword evidence="3 10" id="KW-0813">Transport</keyword>
<dbReference type="Pfam" id="PF03544">
    <property type="entry name" value="TonB_C"/>
    <property type="match status" value="1"/>
</dbReference>
<dbReference type="GO" id="GO:0015891">
    <property type="term" value="P:siderophore transport"/>
    <property type="evidence" value="ECO:0007669"/>
    <property type="project" value="InterPro"/>
</dbReference>
<keyword evidence="5 10" id="KW-0997">Cell inner membrane</keyword>
<gene>
    <name evidence="13" type="ORF">CK501_12550</name>
</gene>
<evidence type="ECO:0000256" key="7">
    <source>
        <dbReference type="ARBA" id="ARBA00022927"/>
    </source>
</evidence>
<dbReference type="OrthoDB" id="1628901at2"/>
<dbReference type="PANTHER" id="PTHR33446:SF14">
    <property type="entry name" value="PROTEIN TONB"/>
    <property type="match status" value="1"/>
</dbReference>
<evidence type="ECO:0000256" key="2">
    <source>
        <dbReference type="ARBA" id="ARBA00006555"/>
    </source>
</evidence>
<dbReference type="SUPFAM" id="SSF74653">
    <property type="entry name" value="TolA/TonB C-terminal domain"/>
    <property type="match status" value="1"/>
</dbReference>
<reference evidence="13 14" key="1">
    <citation type="submission" date="2017-08" db="EMBL/GenBank/DDBJ databases">
        <title>Halovibrio sewagensis sp. nov., isolated from wastewater of high salinity.</title>
        <authorList>
            <person name="Dong X."/>
            <person name="Zhang G."/>
        </authorList>
    </citation>
    <scope>NUCLEOTIDE SEQUENCE [LARGE SCALE GENOMIC DNA]</scope>
    <source>
        <strain evidence="13 14">YL5-2</strain>
    </source>
</reference>
<dbReference type="InterPro" id="IPR051045">
    <property type="entry name" value="TonB-dependent_transducer"/>
</dbReference>
<dbReference type="GO" id="GO:0030288">
    <property type="term" value="C:outer membrane-bounded periplasmic space"/>
    <property type="evidence" value="ECO:0007669"/>
    <property type="project" value="InterPro"/>
</dbReference>
<comment type="function">
    <text evidence="10">Interacts with outer membrane receptor proteins that carry out high-affinity binding and energy dependent uptake into the periplasmic space of specific substrates. It could act to transduce energy from the cytoplasmic membrane to specific energy-requiring processes in the outer membrane, resulting in the release into the periplasm of ligands bound by these outer membrane proteins.</text>
</comment>
<keyword evidence="10" id="KW-0735">Signal-anchor</keyword>
<evidence type="ECO:0000313" key="13">
    <source>
        <dbReference type="EMBL" id="PAU79731.1"/>
    </source>
</evidence>
<dbReference type="AlphaFoldDB" id="A0A2A2F295"/>
<organism evidence="13 14">
    <name type="scientific">Halovibrio salipaludis</name>
    <dbReference type="NCBI Taxonomy" id="2032626"/>
    <lineage>
        <taxon>Bacteria</taxon>
        <taxon>Pseudomonadati</taxon>
        <taxon>Pseudomonadota</taxon>
        <taxon>Gammaproteobacteria</taxon>
        <taxon>Oceanospirillales</taxon>
        <taxon>Halomonadaceae</taxon>
        <taxon>Halovibrio</taxon>
    </lineage>
</organism>